<dbReference type="KEGG" id="ibu:IB211_02553c"/>
<keyword evidence="3" id="KW-1185">Reference proteome</keyword>
<accession>A0A0S2W7H6</accession>
<dbReference type="eggNOG" id="COG1633">
    <property type="taxonomic scope" value="Bacteria"/>
</dbReference>
<dbReference type="InterPro" id="IPR009078">
    <property type="entry name" value="Ferritin-like_SF"/>
</dbReference>
<dbReference type="RefSeq" id="WP_242857351.1">
    <property type="nucleotide sequence ID" value="NZ_CAUFHD010000009.1"/>
</dbReference>
<evidence type="ECO:0000313" key="3">
    <source>
        <dbReference type="Proteomes" id="UP000064844"/>
    </source>
</evidence>
<reference evidence="2 3" key="1">
    <citation type="journal article" date="2015" name="Nat. Commun.">
        <title>Production of butyrate from lysine and the Amadori product fructoselysine by a human gut commensal.</title>
        <authorList>
            <person name="Bui T.P."/>
            <person name="Ritari J."/>
            <person name="Boeren S."/>
            <person name="de Waard P."/>
            <person name="Plugge C.M."/>
            <person name="de Vos W.M."/>
        </authorList>
    </citation>
    <scope>NUCLEOTIDE SEQUENCE [LARGE SCALE GENOMIC DNA]</scope>
    <source>
        <strain evidence="2 3">AF211</strain>
    </source>
</reference>
<dbReference type="PATRIC" id="fig|1297617.4.peg.2626"/>
<dbReference type="Gene3D" id="1.20.1260.10">
    <property type="match status" value="1"/>
</dbReference>
<protein>
    <submittedName>
        <fullName evidence="2">Protein from bacterioferritin family</fullName>
    </submittedName>
</protein>
<organism evidence="2 3">
    <name type="scientific">Intestinimonas butyriciproducens</name>
    <dbReference type="NCBI Taxonomy" id="1297617"/>
    <lineage>
        <taxon>Bacteria</taxon>
        <taxon>Bacillati</taxon>
        <taxon>Bacillota</taxon>
        <taxon>Clostridia</taxon>
        <taxon>Eubacteriales</taxon>
        <taxon>Intestinimonas</taxon>
    </lineage>
</organism>
<evidence type="ECO:0000313" key="2">
    <source>
        <dbReference type="EMBL" id="ALP94944.1"/>
    </source>
</evidence>
<gene>
    <name evidence="2" type="ORF">IB211_02553c</name>
</gene>
<dbReference type="Pfam" id="PF02915">
    <property type="entry name" value="Rubrerythrin"/>
    <property type="match status" value="1"/>
</dbReference>
<dbReference type="AlphaFoldDB" id="A0A0S2W7H6"/>
<dbReference type="SUPFAM" id="SSF47240">
    <property type="entry name" value="Ferritin-like"/>
    <property type="match status" value="1"/>
</dbReference>
<name>A0A0S2W7H6_9FIRM</name>
<reference evidence="3" key="2">
    <citation type="submission" date="2015-04" db="EMBL/GenBank/DDBJ databases">
        <title>A butyrogenic pathway from the amino acid lysine in a human gut commensal.</title>
        <authorList>
            <person name="de Vos W.M."/>
            <person name="Bui N.T.P."/>
            <person name="Plugge C.M."/>
            <person name="Ritari J."/>
        </authorList>
    </citation>
    <scope>NUCLEOTIDE SEQUENCE [LARGE SCALE GENOMIC DNA]</scope>
    <source>
        <strain evidence="3">AF211</strain>
    </source>
</reference>
<dbReference type="EMBL" id="CP011307">
    <property type="protein sequence ID" value="ALP94944.1"/>
    <property type="molecule type" value="Genomic_DNA"/>
</dbReference>
<dbReference type="CDD" id="cd07908">
    <property type="entry name" value="Mn_catalase_like"/>
    <property type="match status" value="1"/>
</dbReference>
<dbReference type="InterPro" id="IPR003251">
    <property type="entry name" value="Rr_diiron-bd_dom"/>
</dbReference>
<dbReference type="GO" id="GO:0016491">
    <property type="term" value="F:oxidoreductase activity"/>
    <property type="evidence" value="ECO:0007669"/>
    <property type="project" value="InterPro"/>
</dbReference>
<sequence length="188" mass="21462">MEGYTSAGMVFAAQEPYPPVQAERPNHRYAEAMLDNVGGSNSEMSAVGLYFYGHLAALEVPEAAEIFHRISLVEMHHLEIFATLARQMGEDPRLWGVQQGRKRWWTPGYLQYQRRLGPMIRIAVREEKASIRKYRAQARWIGDRNIVENLRRIIQDEEQHLVVLGQLYETCVGTEEAAVRSGPRHGGT</sequence>
<feature type="domain" description="Rubrerythrin diiron-binding" evidence="1">
    <location>
        <begin position="42"/>
        <end position="165"/>
    </location>
</feature>
<dbReference type="STRING" id="1297617.IB211_02553c"/>
<dbReference type="GO" id="GO:0046872">
    <property type="term" value="F:metal ion binding"/>
    <property type="evidence" value="ECO:0007669"/>
    <property type="project" value="InterPro"/>
</dbReference>
<dbReference type="Proteomes" id="UP000064844">
    <property type="component" value="Chromosome"/>
</dbReference>
<dbReference type="InterPro" id="IPR012347">
    <property type="entry name" value="Ferritin-like"/>
</dbReference>
<proteinExistence type="predicted"/>
<evidence type="ECO:0000259" key="1">
    <source>
        <dbReference type="Pfam" id="PF02915"/>
    </source>
</evidence>